<evidence type="ECO:0000256" key="7">
    <source>
        <dbReference type="RuleBase" id="RU363034"/>
    </source>
</evidence>
<dbReference type="Gene3D" id="2.40.10.10">
    <property type="entry name" value="Trypsin-like serine proteases"/>
    <property type="match status" value="7"/>
</dbReference>
<keyword evidence="8" id="KW-0472">Membrane</keyword>
<dbReference type="PRINTS" id="PR00722">
    <property type="entry name" value="CHYMOTRYPSIN"/>
</dbReference>
<name>A0A835CV83_APHGI</name>
<keyword evidence="8" id="KW-1133">Transmembrane helix</keyword>
<sequence>MQAIITFGVLCILAFSRTSEIPRVVGGSVASEGSHPYQVSLRTKSGSHFCGGVIIDKRWILTAAHCIVGDQPSSVFVVTGTISLSQGGTKYETDLLIAHKNYNSAAFSNDIGLIRVKIDIEFSETVGSISLPTSDFDKENYPCKLSGWGSTKLDLLVIAQNECKTVHNMITTDHICTYTKSGEGACHGDSGGPLTSDGTLIGLVSFGRPCALGYPGLLNSREIPRIVGGNVAPLGSRPFQVSLRSDLNRHFCGGSIINEKWILTAAHCIKSKTESSVIVVVGTNSLSTGGEKYKADLLIVHEKYESLIFAYDIGLIRTAERIKFSEKISSIDLPTSDFNKIDYPGKLSDKLQELDLMIISQSKCQSYFGNVGNHHICGMTRAGQGACHGDSGSPLTSDGVVVGLASFVRPCAVGFPDVYTRVWTFMDWIQKTPRFIKKFNLNKFILNEIEISEMFFFFFVIIIFCFIILIRSTLPTTKIVGGHDATVGKYPYQVSLQTSFGYHRCGGSIINKKWILTAAHCFQRTKPSDVLIMVGSNSLINPGKIYKVEKIIINDFNPVKRTGDVALIKSLDDIKFDEFVQPINITSKNYDEAGYSVVLTGWGHNANRTRSDQLQEIELQIDNQYHCHRVWRITDGEICTLSKIKEGACRGDSGGPLVADGVQIGIVSYGEPCAKGIPGKLIILFSREIPRVVGGSVASEGSHPYQVSLRTKSGSHFCGGVIIDKRWILTAAHCIVGDQPSSVFVVTGTISLSQGGTKYETDLLIAHKNYNSAAFSNDIGLIRVKIDIEFSKTVGSISLPTSDFDKENYPCKLSGWGSTSMGSSLPDKLQELDLLVIAQNECSQYAYNA</sequence>
<organism evidence="11 12">
    <name type="scientific">Aphidius gifuensis</name>
    <name type="common">Parasitoid wasp</name>
    <dbReference type="NCBI Taxonomy" id="684658"/>
    <lineage>
        <taxon>Eukaryota</taxon>
        <taxon>Metazoa</taxon>
        <taxon>Ecdysozoa</taxon>
        <taxon>Arthropoda</taxon>
        <taxon>Hexapoda</taxon>
        <taxon>Insecta</taxon>
        <taxon>Pterygota</taxon>
        <taxon>Neoptera</taxon>
        <taxon>Endopterygota</taxon>
        <taxon>Hymenoptera</taxon>
        <taxon>Apocrita</taxon>
        <taxon>Ichneumonoidea</taxon>
        <taxon>Braconidae</taxon>
        <taxon>Aphidiinae</taxon>
        <taxon>Aphidius</taxon>
    </lineage>
</organism>
<feature type="transmembrane region" description="Helical" evidence="8">
    <location>
        <begin position="454"/>
        <end position="470"/>
    </location>
</feature>
<dbReference type="SMART" id="SM00020">
    <property type="entry name" value="Tryp_SPc"/>
    <property type="match status" value="4"/>
</dbReference>
<evidence type="ECO:0000256" key="9">
    <source>
        <dbReference type="SAM" id="SignalP"/>
    </source>
</evidence>
<dbReference type="PROSITE" id="PS00135">
    <property type="entry name" value="TRYPSIN_SER"/>
    <property type="match status" value="2"/>
</dbReference>
<dbReference type="InterPro" id="IPR009003">
    <property type="entry name" value="Peptidase_S1_PA"/>
</dbReference>
<keyword evidence="8" id="KW-0812">Transmembrane</keyword>
<dbReference type="InterPro" id="IPR050430">
    <property type="entry name" value="Peptidase_S1"/>
</dbReference>
<dbReference type="Pfam" id="PF00089">
    <property type="entry name" value="Trypsin"/>
    <property type="match status" value="4"/>
</dbReference>
<gene>
    <name evidence="11" type="ORF">HCN44_004575</name>
</gene>
<evidence type="ECO:0000256" key="6">
    <source>
        <dbReference type="ARBA" id="ARBA00023157"/>
    </source>
</evidence>
<feature type="domain" description="Peptidase S1" evidence="10">
    <location>
        <begin position="24"/>
        <end position="226"/>
    </location>
</feature>
<dbReference type="PROSITE" id="PS00134">
    <property type="entry name" value="TRYPSIN_HIS"/>
    <property type="match status" value="3"/>
</dbReference>
<keyword evidence="5 7" id="KW-0720">Serine protease</keyword>
<dbReference type="OrthoDB" id="60866at2759"/>
<dbReference type="Proteomes" id="UP000639338">
    <property type="component" value="Unassembled WGS sequence"/>
</dbReference>
<evidence type="ECO:0000256" key="3">
    <source>
        <dbReference type="ARBA" id="ARBA00022670"/>
    </source>
</evidence>
<dbReference type="FunFam" id="2.40.10.10:FF:000036">
    <property type="entry name" value="Trypsin beta"/>
    <property type="match status" value="1"/>
</dbReference>
<keyword evidence="6" id="KW-1015">Disulfide bond</keyword>
<dbReference type="CDD" id="cd00190">
    <property type="entry name" value="Tryp_SPc"/>
    <property type="match status" value="4"/>
</dbReference>
<reference evidence="11 12" key="1">
    <citation type="submission" date="2020-08" db="EMBL/GenBank/DDBJ databases">
        <title>Aphidius gifuensis genome sequencing and assembly.</title>
        <authorList>
            <person name="Du Z."/>
        </authorList>
    </citation>
    <scope>NUCLEOTIDE SEQUENCE [LARGE SCALE GENOMIC DNA]</scope>
    <source>
        <strain evidence="11">YNYX2018</strain>
        <tissue evidence="11">Adults</tissue>
    </source>
</reference>
<dbReference type="GO" id="GO:0005576">
    <property type="term" value="C:extracellular region"/>
    <property type="evidence" value="ECO:0007669"/>
    <property type="project" value="UniProtKB-SubCell"/>
</dbReference>
<evidence type="ECO:0000256" key="5">
    <source>
        <dbReference type="ARBA" id="ARBA00022825"/>
    </source>
</evidence>
<comment type="caution">
    <text evidence="11">The sequence shown here is derived from an EMBL/GenBank/DDBJ whole genome shotgun (WGS) entry which is preliminary data.</text>
</comment>
<evidence type="ECO:0000259" key="10">
    <source>
        <dbReference type="PROSITE" id="PS50240"/>
    </source>
</evidence>
<protein>
    <recommendedName>
        <fullName evidence="10">Peptidase S1 domain-containing protein</fullName>
    </recommendedName>
</protein>
<dbReference type="GO" id="GO:0006508">
    <property type="term" value="P:proteolysis"/>
    <property type="evidence" value="ECO:0007669"/>
    <property type="project" value="UniProtKB-KW"/>
</dbReference>
<proteinExistence type="inferred from homology"/>
<dbReference type="FunFam" id="2.40.10.10:FF:000073">
    <property type="entry name" value="Trypsin alpha"/>
    <property type="match status" value="3"/>
</dbReference>
<dbReference type="AlphaFoldDB" id="A0A835CV83"/>
<feature type="chain" id="PRO_5032507301" description="Peptidase S1 domain-containing protein" evidence="9">
    <location>
        <begin position="19"/>
        <end position="849"/>
    </location>
</feature>
<dbReference type="GO" id="GO:0004252">
    <property type="term" value="F:serine-type endopeptidase activity"/>
    <property type="evidence" value="ECO:0007669"/>
    <property type="project" value="InterPro"/>
</dbReference>
<dbReference type="InterPro" id="IPR018114">
    <property type="entry name" value="TRYPSIN_HIS"/>
</dbReference>
<comment type="subcellular location">
    <subcellularLocation>
        <location evidence="1">Secreted</location>
        <location evidence="1">Extracellular space</location>
    </subcellularLocation>
</comment>
<keyword evidence="4 7" id="KW-0378">Hydrolase</keyword>
<dbReference type="InterPro" id="IPR033116">
    <property type="entry name" value="TRYPSIN_SER"/>
</dbReference>
<feature type="domain" description="Peptidase S1" evidence="10">
    <location>
        <begin position="479"/>
        <end position="733"/>
    </location>
</feature>
<dbReference type="PANTHER" id="PTHR24276:SF96">
    <property type="entry name" value="PEPTIDASE S1 DOMAIN-CONTAINING PROTEIN"/>
    <property type="match status" value="1"/>
</dbReference>
<evidence type="ECO:0000256" key="8">
    <source>
        <dbReference type="SAM" id="Phobius"/>
    </source>
</evidence>
<keyword evidence="3 7" id="KW-0645">Protease</keyword>
<dbReference type="InterPro" id="IPR001254">
    <property type="entry name" value="Trypsin_dom"/>
</dbReference>
<evidence type="ECO:0000313" key="12">
    <source>
        <dbReference type="Proteomes" id="UP000639338"/>
    </source>
</evidence>
<keyword evidence="9" id="KW-0732">Signal</keyword>
<dbReference type="SUPFAM" id="SSF50494">
    <property type="entry name" value="Trypsin-like serine proteases"/>
    <property type="match status" value="4"/>
</dbReference>
<feature type="domain" description="Peptidase S1" evidence="10">
    <location>
        <begin position="226"/>
        <end position="434"/>
    </location>
</feature>
<comment type="similarity">
    <text evidence="2">Belongs to the peptidase S1 family.</text>
</comment>
<keyword evidence="12" id="KW-1185">Reference proteome</keyword>
<feature type="domain" description="Peptidase S1" evidence="10">
    <location>
        <begin position="729"/>
        <end position="849"/>
    </location>
</feature>
<dbReference type="InterPro" id="IPR001314">
    <property type="entry name" value="Peptidase_S1A"/>
</dbReference>
<evidence type="ECO:0000256" key="4">
    <source>
        <dbReference type="ARBA" id="ARBA00022801"/>
    </source>
</evidence>
<dbReference type="InterPro" id="IPR043504">
    <property type="entry name" value="Peptidase_S1_PA_chymotrypsin"/>
</dbReference>
<accession>A0A835CV83</accession>
<feature type="signal peptide" evidence="9">
    <location>
        <begin position="1"/>
        <end position="18"/>
    </location>
</feature>
<evidence type="ECO:0000313" key="11">
    <source>
        <dbReference type="EMBL" id="KAF7995103.1"/>
    </source>
</evidence>
<evidence type="ECO:0000256" key="2">
    <source>
        <dbReference type="ARBA" id="ARBA00007664"/>
    </source>
</evidence>
<dbReference type="PROSITE" id="PS50240">
    <property type="entry name" value="TRYPSIN_DOM"/>
    <property type="match status" value="4"/>
</dbReference>
<dbReference type="EMBL" id="JACMRX010000002">
    <property type="protein sequence ID" value="KAF7995103.1"/>
    <property type="molecule type" value="Genomic_DNA"/>
</dbReference>
<dbReference type="PANTHER" id="PTHR24276">
    <property type="entry name" value="POLYSERASE-RELATED"/>
    <property type="match status" value="1"/>
</dbReference>
<evidence type="ECO:0000256" key="1">
    <source>
        <dbReference type="ARBA" id="ARBA00004239"/>
    </source>
</evidence>